<keyword evidence="2" id="KW-1185">Reference proteome</keyword>
<dbReference type="CDD" id="cd01301">
    <property type="entry name" value="rDP_like"/>
    <property type="match status" value="1"/>
</dbReference>
<evidence type="ECO:0000313" key="2">
    <source>
        <dbReference type="Proteomes" id="UP000318017"/>
    </source>
</evidence>
<dbReference type="Gene3D" id="3.20.20.140">
    <property type="entry name" value="Metal-dependent hydrolases"/>
    <property type="match status" value="1"/>
</dbReference>
<gene>
    <name evidence="1" type="ORF">Q31a_58850</name>
</gene>
<dbReference type="PROSITE" id="PS51365">
    <property type="entry name" value="RENAL_DIPEPTIDASE_2"/>
    <property type="match status" value="1"/>
</dbReference>
<dbReference type="KEGG" id="ahel:Q31a_58850"/>
<dbReference type="PANTHER" id="PTHR10443">
    <property type="entry name" value="MICROSOMAL DIPEPTIDASE"/>
    <property type="match status" value="1"/>
</dbReference>
<dbReference type="PANTHER" id="PTHR10443:SF12">
    <property type="entry name" value="DIPEPTIDASE"/>
    <property type="match status" value="1"/>
</dbReference>
<sequence>MAQEGAGGQRPGASKSLRGEVVVSEEAQAIHAQHYLFDGHNDLPWLIRTEASRSFENYDIAEVQLAGHTDIPRLRAGGVGAQYWSVYVPANTVESGISHQMTLEQIEIVHAMLAKYPETFELALTRADIDRIRAKGKIASLIGVEGGHAIENSLEKLRRLYALGARYMTLTHSKSLDWADSCTDEPRSGGLSEFGKEVVHEMNRLGMLVDLSHVSPATMQAAMDVSEAPVIFSHSSARGVADHVRNVPDAILKQLPADGGVVMVNFYSGFVVPESAARSLSKFERSPETRQKYGDDQAAIAKAAAAYRLANPLLPGSVHDVADHIDRIVQLAGIDHVGIGSDFDGIDVVPHQLEDVSKYPMLTQVLLDRGYSEEDLVKILHGNILRVIEQAELVSQRLQESTSRGLPEKP</sequence>
<reference evidence="1 2" key="1">
    <citation type="submission" date="2019-02" db="EMBL/GenBank/DDBJ databases">
        <title>Deep-cultivation of Planctomycetes and their phenomic and genomic characterization uncovers novel biology.</title>
        <authorList>
            <person name="Wiegand S."/>
            <person name="Jogler M."/>
            <person name="Boedeker C."/>
            <person name="Pinto D."/>
            <person name="Vollmers J."/>
            <person name="Rivas-Marin E."/>
            <person name="Kohn T."/>
            <person name="Peeters S.H."/>
            <person name="Heuer A."/>
            <person name="Rast P."/>
            <person name="Oberbeckmann S."/>
            <person name="Bunk B."/>
            <person name="Jeske O."/>
            <person name="Meyerdierks A."/>
            <person name="Storesund J.E."/>
            <person name="Kallscheuer N."/>
            <person name="Luecker S."/>
            <person name="Lage O.M."/>
            <person name="Pohl T."/>
            <person name="Merkel B.J."/>
            <person name="Hornburger P."/>
            <person name="Mueller R.-W."/>
            <person name="Bruemmer F."/>
            <person name="Labrenz M."/>
            <person name="Spormann A.M."/>
            <person name="Op den Camp H."/>
            <person name="Overmann J."/>
            <person name="Amann R."/>
            <person name="Jetten M.S.M."/>
            <person name="Mascher T."/>
            <person name="Medema M.H."/>
            <person name="Devos D.P."/>
            <person name="Kaster A.-K."/>
            <person name="Ovreas L."/>
            <person name="Rohde M."/>
            <person name="Galperin M.Y."/>
            <person name="Jogler C."/>
        </authorList>
    </citation>
    <scope>NUCLEOTIDE SEQUENCE [LARGE SCALE GENOMIC DNA]</scope>
    <source>
        <strain evidence="1 2">Q31a</strain>
    </source>
</reference>
<dbReference type="InterPro" id="IPR032466">
    <property type="entry name" value="Metal_Hydrolase"/>
</dbReference>
<dbReference type="GO" id="GO:0070573">
    <property type="term" value="F:metallodipeptidase activity"/>
    <property type="evidence" value="ECO:0007669"/>
    <property type="project" value="InterPro"/>
</dbReference>
<dbReference type="GO" id="GO:0006508">
    <property type="term" value="P:proteolysis"/>
    <property type="evidence" value="ECO:0007669"/>
    <property type="project" value="InterPro"/>
</dbReference>
<dbReference type="Proteomes" id="UP000318017">
    <property type="component" value="Chromosome"/>
</dbReference>
<dbReference type="InterPro" id="IPR008257">
    <property type="entry name" value="Pept_M19"/>
</dbReference>
<protein>
    <submittedName>
        <fullName evidence="1">Membrane dipeptidase (Peptidase family M19)</fullName>
    </submittedName>
</protein>
<dbReference type="AlphaFoldDB" id="A0A518GFW5"/>
<proteinExistence type="predicted"/>
<evidence type="ECO:0000313" key="1">
    <source>
        <dbReference type="EMBL" id="QDV27496.1"/>
    </source>
</evidence>
<dbReference type="EMBL" id="CP036298">
    <property type="protein sequence ID" value="QDV27496.1"/>
    <property type="molecule type" value="Genomic_DNA"/>
</dbReference>
<dbReference type="SUPFAM" id="SSF51556">
    <property type="entry name" value="Metallo-dependent hydrolases"/>
    <property type="match status" value="1"/>
</dbReference>
<dbReference type="Pfam" id="PF01244">
    <property type="entry name" value="Peptidase_M19"/>
    <property type="match status" value="1"/>
</dbReference>
<organism evidence="1 2">
    <name type="scientific">Aureliella helgolandensis</name>
    <dbReference type="NCBI Taxonomy" id="2527968"/>
    <lineage>
        <taxon>Bacteria</taxon>
        <taxon>Pseudomonadati</taxon>
        <taxon>Planctomycetota</taxon>
        <taxon>Planctomycetia</taxon>
        <taxon>Pirellulales</taxon>
        <taxon>Pirellulaceae</taxon>
        <taxon>Aureliella</taxon>
    </lineage>
</organism>
<accession>A0A518GFW5</accession>
<name>A0A518GFW5_9BACT</name>